<evidence type="ECO:0000259" key="1">
    <source>
        <dbReference type="PROSITE" id="PS51186"/>
    </source>
</evidence>
<dbReference type="Gene3D" id="3.40.630.30">
    <property type="match status" value="1"/>
</dbReference>
<proteinExistence type="predicted"/>
<reference evidence="2" key="1">
    <citation type="submission" date="2022-11" db="EMBL/GenBank/DDBJ databases">
        <title>Draft genome sequence of Sellimonas catena strain 12EGH17.</title>
        <authorList>
            <person name="Hisatomi A."/>
            <person name="Ohkuma M."/>
            <person name="Sakamoto M."/>
        </authorList>
    </citation>
    <scope>NUCLEOTIDE SEQUENCE</scope>
    <source>
        <strain evidence="2">12EGH17</strain>
    </source>
</reference>
<gene>
    <name evidence="2" type="ORF">Selli1_31310</name>
    <name evidence="3" type="ORF">Selli2_26840</name>
</gene>
<accession>A0A9W6CB34</accession>
<evidence type="ECO:0000313" key="4">
    <source>
        <dbReference type="Proteomes" id="UP001145145"/>
    </source>
</evidence>
<dbReference type="Proteomes" id="UP001145145">
    <property type="component" value="Unassembled WGS sequence"/>
</dbReference>
<sequence>MGTFRMEQAVTDVALDKIAALANEIWHEHFVPIIGLEQVNYMVGRFQSYPALKDQVKDGYEYYRIFCDDAFAGYAGIHPEKDALFLSKLYLHKDFRGQHLATQAVDFLKNYCREKGLKKIWLTCNKYNSHTLDVYHHLGFHDVRSEVTDIGNGFVMDDYILEMEI</sequence>
<dbReference type="EMBL" id="BSBO01000041">
    <property type="protein sequence ID" value="GLG05957.1"/>
    <property type="molecule type" value="Genomic_DNA"/>
</dbReference>
<dbReference type="CDD" id="cd04301">
    <property type="entry name" value="NAT_SF"/>
    <property type="match status" value="1"/>
</dbReference>
<dbReference type="EMBL" id="BSCH01000019">
    <property type="protein sequence ID" value="GLG91257.1"/>
    <property type="molecule type" value="Genomic_DNA"/>
</dbReference>
<dbReference type="AlphaFoldDB" id="A0A9W6CB34"/>
<keyword evidence="4" id="KW-1185">Reference proteome</keyword>
<feature type="domain" description="N-acetyltransferase" evidence="1">
    <location>
        <begin position="8"/>
        <end position="161"/>
    </location>
</feature>
<dbReference type="GO" id="GO:0016747">
    <property type="term" value="F:acyltransferase activity, transferring groups other than amino-acyl groups"/>
    <property type="evidence" value="ECO:0007669"/>
    <property type="project" value="InterPro"/>
</dbReference>
<dbReference type="InterPro" id="IPR016181">
    <property type="entry name" value="Acyl_CoA_acyltransferase"/>
</dbReference>
<evidence type="ECO:0000313" key="2">
    <source>
        <dbReference type="EMBL" id="GLG05957.1"/>
    </source>
</evidence>
<comment type="caution">
    <text evidence="2">The sequence shown here is derived from an EMBL/GenBank/DDBJ whole genome shotgun (WGS) entry which is preliminary data.</text>
</comment>
<reference evidence="2" key="2">
    <citation type="submission" date="2022-11" db="EMBL/GenBank/DDBJ databases">
        <title>Draft genome sequence of Sellimonas catena strain 12EGH17.</title>
        <authorList>
            <person name="Atsushi H."/>
            <person name="Moriya O."/>
            <person name="Mitsuo S."/>
        </authorList>
    </citation>
    <scope>NUCLEOTIDE SEQUENCE</scope>
    <source>
        <strain evidence="2">12EGH17</strain>
    </source>
</reference>
<protein>
    <submittedName>
        <fullName evidence="2">Acetyltransferase</fullName>
    </submittedName>
</protein>
<organism evidence="2 4">
    <name type="scientific">Sellimonas catena</name>
    <dbReference type="NCBI Taxonomy" id="2994035"/>
    <lineage>
        <taxon>Bacteria</taxon>
        <taxon>Bacillati</taxon>
        <taxon>Bacillota</taxon>
        <taxon>Clostridia</taxon>
        <taxon>Lachnospirales</taxon>
        <taxon>Lachnospiraceae</taxon>
        <taxon>Sellimonas</taxon>
    </lineage>
</organism>
<dbReference type="InterPro" id="IPR000182">
    <property type="entry name" value="GNAT_dom"/>
</dbReference>
<reference evidence="3" key="4">
    <citation type="submission" date="2022-11" db="EMBL/GenBank/DDBJ databases">
        <title>Draft genome sequence of Sellimonas catena strain 18CBH55.</title>
        <authorList>
            <person name="Atsushi H."/>
            <person name="Moriya O."/>
            <person name="Mitsuo S."/>
        </authorList>
    </citation>
    <scope>NUCLEOTIDE SEQUENCE</scope>
    <source>
        <strain evidence="3">18CBH55</strain>
    </source>
</reference>
<dbReference type="Proteomes" id="UP001145094">
    <property type="component" value="Unassembled WGS sequence"/>
</dbReference>
<dbReference type="Pfam" id="PF00583">
    <property type="entry name" value="Acetyltransf_1"/>
    <property type="match status" value="1"/>
</dbReference>
<dbReference type="RefSeq" id="WP_087167678.1">
    <property type="nucleotide sequence ID" value="NZ_BSBO01000041.1"/>
</dbReference>
<reference evidence="3" key="3">
    <citation type="submission" date="2022-11" db="EMBL/GenBank/DDBJ databases">
        <title>Draft genome sequence of Sellimonas catena strain 18CBH55.</title>
        <authorList>
            <person name="Hisatomi A."/>
            <person name="Ohkuma M."/>
            <person name="Sakamoto M."/>
        </authorList>
    </citation>
    <scope>NUCLEOTIDE SEQUENCE</scope>
    <source>
        <strain evidence="3">18CBH55</strain>
    </source>
</reference>
<dbReference type="SUPFAM" id="SSF55729">
    <property type="entry name" value="Acyl-CoA N-acyltransferases (Nat)"/>
    <property type="match status" value="1"/>
</dbReference>
<evidence type="ECO:0000313" key="3">
    <source>
        <dbReference type="EMBL" id="GLG91257.1"/>
    </source>
</evidence>
<dbReference type="PROSITE" id="PS51186">
    <property type="entry name" value="GNAT"/>
    <property type="match status" value="1"/>
</dbReference>
<reference evidence="2 4" key="5">
    <citation type="journal article" date="2023" name="Int. J. Syst. Evol. Microbiol.">
        <title>Sellimonas catena sp. nov., isolated from human faeces.</title>
        <authorList>
            <person name="Hisatomi A."/>
            <person name="Ohkuma M."/>
            <person name="Sakamoto M."/>
        </authorList>
    </citation>
    <scope>NUCLEOTIDE SEQUENCE [LARGE SCALE GENOMIC DNA]</scope>
    <source>
        <strain evidence="2 4">12EGH17</strain>
        <strain evidence="3">18CBH55</strain>
    </source>
</reference>
<name>A0A9W6CB34_9FIRM</name>